<accession>A0ACC3NWY0</accession>
<proteinExistence type="predicted"/>
<dbReference type="Proteomes" id="UP001281147">
    <property type="component" value="Unassembled WGS sequence"/>
</dbReference>
<dbReference type="EMBL" id="JAUTXU010000004">
    <property type="protein sequence ID" value="KAK3724727.1"/>
    <property type="molecule type" value="Genomic_DNA"/>
</dbReference>
<comment type="caution">
    <text evidence="1">The sequence shown here is derived from an EMBL/GenBank/DDBJ whole genome shotgun (WGS) entry which is preliminary data.</text>
</comment>
<evidence type="ECO:0000313" key="2">
    <source>
        <dbReference type="Proteomes" id="UP001281147"/>
    </source>
</evidence>
<protein>
    <submittedName>
        <fullName evidence="1">Uncharacterized protein</fullName>
    </submittedName>
</protein>
<reference evidence="1" key="1">
    <citation type="submission" date="2023-07" db="EMBL/GenBank/DDBJ databases">
        <title>Black Yeasts Isolated from many extreme environments.</title>
        <authorList>
            <person name="Coleine C."/>
            <person name="Stajich J.E."/>
            <person name="Selbmann L."/>
        </authorList>
    </citation>
    <scope>NUCLEOTIDE SEQUENCE</scope>
    <source>
        <strain evidence="1">CCFEE 5714</strain>
    </source>
</reference>
<sequence length="373" mass="41915">MNPSNVSPSKRPLPPDRAAKSSKTARGGGWNKLTLEEVNDKYYRKDGFQPGYKMMVRILQCSTDELNDVRRELFPILHHTCDILNAQQQRSRLYEVQPGDWGIYLSEPEEYLMTKVPFFRDGVANNPGAPWKVRAWLAWELVKLEVDVVLHHPTWGTPDVRPSKLGNHNNPDLGGVDVERAVPGSPRKKRAIAFGNASIRIRARPTADIGGGLDGSAASVSQRWIMVSKLSAHKGSGATIEDITLPMLKAEVKKTFSIAADQEIEIGHMDQVRDEDDGDTIEDWFTIASDAELRRVLQQRFDRDRSGQTLDLEMRLDAHVDHARVDTTQDDFDGGASPKDLLQFFGLFGRCFLICASLWNVNERCNSLWSFGT</sequence>
<name>A0ACC3NWY0_9PEZI</name>
<keyword evidence="2" id="KW-1185">Reference proteome</keyword>
<evidence type="ECO:0000313" key="1">
    <source>
        <dbReference type="EMBL" id="KAK3724727.1"/>
    </source>
</evidence>
<gene>
    <name evidence="1" type="ORF">LTR37_000775</name>
</gene>
<organism evidence="1 2">
    <name type="scientific">Vermiconidia calcicola</name>
    <dbReference type="NCBI Taxonomy" id="1690605"/>
    <lineage>
        <taxon>Eukaryota</taxon>
        <taxon>Fungi</taxon>
        <taxon>Dikarya</taxon>
        <taxon>Ascomycota</taxon>
        <taxon>Pezizomycotina</taxon>
        <taxon>Dothideomycetes</taxon>
        <taxon>Dothideomycetidae</taxon>
        <taxon>Mycosphaerellales</taxon>
        <taxon>Extremaceae</taxon>
        <taxon>Vermiconidia</taxon>
    </lineage>
</organism>